<keyword evidence="8 14" id="KW-0479">Metal-binding</keyword>
<keyword evidence="5 14" id="KW-0004">4Fe-4S</keyword>
<dbReference type="GO" id="GO:0006782">
    <property type="term" value="P:protoporphyrinogen IX biosynthetic process"/>
    <property type="evidence" value="ECO:0007669"/>
    <property type="project" value="UniProtKB-UniPathway"/>
</dbReference>
<dbReference type="AlphaFoldDB" id="A0A3N1PA15"/>
<feature type="domain" description="Radical SAM core" evidence="17">
    <location>
        <begin position="42"/>
        <end position="274"/>
    </location>
</feature>
<comment type="catalytic activity">
    <reaction evidence="13 14">
        <text>coproporphyrinogen III + 2 S-adenosyl-L-methionine = protoporphyrinogen IX + 2 5'-deoxyadenosine + 2 L-methionine + 2 CO2</text>
        <dbReference type="Rhea" id="RHEA:15425"/>
        <dbReference type="ChEBI" id="CHEBI:16526"/>
        <dbReference type="ChEBI" id="CHEBI:17319"/>
        <dbReference type="ChEBI" id="CHEBI:57307"/>
        <dbReference type="ChEBI" id="CHEBI:57309"/>
        <dbReference type="ChEBI" id="CHEBI:57844"/>
        <dbReference type="ChEBI" id="CHEBI:59789"/>
        <dbReference type="EC" id="1.3.98.3"/>
    </reaction>
</comment>
<feature type="binding site" evidence="15">
    <location>
        <position position="140"/>
    </location>
    <ligand>
        <name>S-adenosyl-L-methionine</name>
        <dbReference type="ChEBI" id="CHEBI:59789"/>
        <label>1</label>
    </ligand>
</feature>
<evidence type="ECO:0000313" key="19">
    <source>
        <dbReference type="Proteomes" id="UP000268033"/>
    </source>
</evidence>
<feature type="binding site" evidence="15">
    <location>
        <position position="167"/>
    </location>
    <ligand>
        <name>S-adenosyl-L-methionine</name>
        <dbReference type="ChEBI" id="CHEBI:59789"/>
        <label>2</label>
    </ligand>
</feature>
<dbReference type="Pfam" id="PF06969">
    <property type="entry name" value="HemN_C"/>
    <property type="match status" value="1"/>
</dbReference>
<dbReference type="Gene3D" id="1.10.10.920">
    <property type="match status" value="1"/>
</dbReference>
<evidence type="ECO:0000256" key="12">
    <source>
        <dbReference type="ARBA" id="ARBA00023244"/>
    </source>
</evidence>
<comment type="caution">
    <text evidence="18">The sequence shown here is derived from an EMBL/GenBank/DDBJ whole genome shotgun (WGS) entry which is preliminary data.</text>
</comment>
<dbReference type="EC" id="1.3.98.3" evidence="14"/>
<feature type="binding site" evidence="15">
    <location>
        <position position="324"/>
    </location>
    <ligand>
        <name>S-adenosyl-L-methionine</name>
        <dbReference type="ChEBI" id="CHEBI:59789"/>
        <label>1</label>
    </ligand>
</feature>
<comment type="pathway">
    <text evidence="2 14">Porphyrin-containing compound metabolism; protoporphyrin-IX biosynthesis; protoporphyrinogen-IX from coproporphyrinogen-III (AdoMet route): step 1/1.</text>
</comment>
<keyword evidence="6 14" id="KW-0963">Cytoplasm</keyword>
<evidence type="ECO:0000256" key="15">
    <source>
        <dbReference type="PIRSR" id="PIRSR000167-1"/>
    </source>
</evidence>
<reference evidence="18 19" key="1">
    <citation type="submission" date="2018-11" db="EMBL/GenBank/DDBJ databases">
        <title>Genomic Encyclopedia of Type Strains, Phase IV (KMG-IV): sequencing the most valuable type-strain genomes for metagenomic binning, comparative biology and taxonomic classification.</title>
        <authorList>
            <person name="Goeker M."/>
        </authorList>
    </citation>
    <scope>NUCLEOTIDE SEQUENCE [LARGE SCALE GENOMIC DNA]</scope>
    <source>
        <strain evidence="18 19">DSM 21945</strain>
    </source>
</reference>
<dbReference type="InterPro" id="IPR006638">
    <property type="entry name" value="Elp3/MiaA/NifB-like_rSAM"/>
</dbReference>
<evidence type="ECO:0000256" key="2">
    <source>
        <dbReference type="ARBA" id="ARBA00004785"/>
    </source>
</evidence>
<dbReference type="InterPro" id="IPR007197">
    <property type="entry name" value="rSAM"/>
</dbReference>
<organism evidence="18 19">
    <name type="scientific">Gallaecimonas pentaromativorans</name>
    <dbReference type="NCBI Taxonomy" id="584787"/>
    <lineage>
        <taxon>Bacteria</taxon>
        <taxon>Pseudomonadati</taxon>
        <taxon>Pseudomonadota</taxon>
        <taxon>Gammaproteobacteria</taxon>
        <taxon>Enterobacterales</taxon>
        <taxon>Gallaecimonadaceae</taxon>
        <taxon>Gallaecimonas</taxon>
    </lineage>
</organism>
<comment type="similarity">
    <text evidence="3 14">Belongs to the anaerobic coproporphyrinogen-III oxidase family.</text>
</comment>
<evidence type="ECO:0000256" key="10">
    <source>
        <dbReference type="ARBA" id="ARBA00023004"/>
    </source>
</evidence>
<evidence type="ECO:0000256" key="8">
    <source>
        <dbReference type="ARBA" id="ARBA00022723"/>
    </source>
</evidence>
<feature type="binding site" evidence="16">
    <location>
        <position position="57"/>
    </location>
    <ligand>
        <name>[4Fe-4S] cluster</name>
        <dbReference type="ChEBI" id="CHEBI:49883"/>
        <note>4Fe-4S-S-AdoMet</note>
    </ligand>
</feature>
<dbReference type="GO" id="GO:0046872">
    <property type="term" value="F:metal ion binding"/>
    <property type="evidence" value="ECO:0007669"/>
    <property type="project" value="UniProtKB-KW"/>
</dbReference>
<proteinExistence type="inferred from homology"/>
<dbReference type="FunFam" id="1.10.10.920:FF:000001">
    <property type="entry name" value="Coproporphyrinogen-III oxidase"/>
    <property type="match status" value="1"/>
</dbReference>
<comment type="cofactor">
    <cofactor evidence="14 16">
        <name>[4Fe-4S] cluster</name>
        <dbReference type="ChEBI" id="CHEBI:49883"/>
    </cofactor>
    <text evidence="14 16">Binds 1 [4Fe-4S] cluster. The cluster is coordinated with 3 cysteines and an exchangeable S-adenosyl-L-methionine.</text>
</comment>
<accession>A0A3N1PA15</accession>
<dbReference type="STRING" id="584787.GCA_001247655_00653"/>
<dbReference type="Pfam" id="PF04055">
    <property type="entry name" value="Radical_SAM"/>
    <property type="match status" value="1"/>
</dbReference>
<dbReference type="EMBL" id="RJUL01000007">
    <property type="protein sequence ID" value="ROQ24271.1"/>
    <property type="molecule type" value="Genomic_DNA"/>
</dbReference>
<dbReference type="PANTHER" id="PTHR13932">
    <property type="entry name" value="COPROPORPHYRINIGEN III OXIDASE"/>
    <property type="match status" value="1"/>
</dbReference>
<feature type="binding site" evidence="15">
    <location>
        <begin position="63"/>
        <end position="65"/>
    </location>
    <ligand>
        <name>S-adenosyl-L-methionine</name>
        <dbReference type="ChEBI" id="CHEBI:59789"/>
        <label>2</label>
    </ligand>
</feature>
<evidence type="ECO:0000256" key="4">
    <source>
        <dbReference type="ARBA" id="ARBA00011245"/>
    </source>
</evidence>
<dbReference type="PIRSF" id="PIRSF000167">
    <property type="entry name" value="HemN"/>
    <property type="match status" value="1"/>
</dbReference>
<comment type="subcellular location">
    <subcellularLocation>
        <location evidence="1 14">Cytoplasm</location>
    </subcellularLocation>
</comment>
<protein>
    <recommendedName>
        <fullName evidence="14">Coproporphyrinogen-III oxidase</fullName>
        <ecNumber evidence="14">1.3.98.3</ecNumber>
    </recommendedName>
</protein>
<feature type="binding site" evidence="15">
    <location>
        <begin position="108"/>
        <end position="109"/>
    </location>
    <ligand>
        <name>S-adenosyl-L-methionine</name>
        <dbReference type="ChEBI" id="CHEBI:59789"/>
        <label>2</label>
    </ligand>
</feature>
<feature type="binding site" evidence="15">
    <location>
        <position position="107"/>
    </location>
    <ligand>
        <name>S-adenosyl-L-methionine</name>
        <dbReference type="ChEBI" id="CHEBI:59789"/>
        <label>1</label>
    </ligand>
</feature>
<evidence type="ECO:0000259" key="17">
    <source>
        <dbReference type="PROSITE" id="PS51918"/>
    </source>
</evidence>
<evidence type="ECO:0000256" key="13">
    <source>
        <dbReference type="ARBA" id="ARBA00048321"/>
    </source>
</evidence>
<feature type="binding site" evidence="16">
    <location>
        <position position="61"/>
    </location>
    <ligand>
        <name>[4Fe-4S] cluster</name>
        <dbReference type="ChEBI" id="CHEBI:49883"/>
        <note>4Fe-4S-S-AdoMet</note>
    </ligand>
</feature>
<evidence type="ECO:0000256" key="7">
    <source>
        <dbReference type="ARBA" id="ARBA00022691"/>
    </source>
</evidence>
<evidence type="ECO:0000256" key="5">
    <source>
        <dbReference type="ARBA" id="ARBA00022485"/>
    </source>
</evidence>
<dbReference type="InterPro" id="IPR010723">
    <property type="entry name" value="HemN_C"/>
</dbReference>
<feature type="binding site" evidence="15">
    <location>
        <position position="204"/>
    </location>
    <ligand>
        <name>S-adenosyl-L-methionine</name>
        <dbReference type="ChEBI" id="CHEBI:59789"/>
        <label>2</label>
    </ligand>
</feature>
<keyword evidence="19" id="KW-1185">Reference proteome</keyword>
<gene>
    <name evidence="18" type="ORF">EDC28_107153</name>
</gene>
<dbReference type="SFLD" id="SFLDS00029">
    <property type="entry name" value="Radical_SAM"/>
    <property type="match status" value="1"/>
</dbReference>
<feature type="binding site" evidence="15">
    <location>
        <position position="51"/>
    </location>
    <ligand>
        <name>S-adenosyl-L-methionine</name>
        <dbReference type="ChEBI" id="CHEBI:59789"/>
        <label>1</label>
    </ligand>
</feature>
<dbReference type="GO" id="GO:0051989">
    <property type="term" value="F:coproporphyrinogen dehydrogenase activity"/>
    <property type="evidence" value="ECO:0007669"/>
    <property type="project" value="UniProtKB-EC"/>
</dbReference>
<dbReference type="PROSITE" id="PS51918">
    <property type="entry name" value="RADICAL_SAM"/>
    <property type="match status" value="1"/>
</dbReference>
<evidence type="ECO:0000256" key="16">
    <source>
        <dbReference type="PIRSR" id="PIRSR000167-2"/>
    </source>
</evidence>
<name>A0A3N1PA15_9GAMM</name>
<dbReference type="InterPro" id="IPR004558">
    <property type="entry name" value="Coprogen_oxidase_HemN"/>
</dbReference>
<comment type="subunit">
    <text evidence="4">Monomer.</text>
</comment>
<keyword evidence="9 14" id="KW-0560">Oxidoreductase</keyword>
<keyword evidence="10 14" id="KW-0408">Iron</keyword>
<evidence type="ECO:0000256" key="9">
    <source>
        <dbReference type="ARBA" id="ARBA00023002"/>
    </source>
</evidence>
<keyword evidence="12 14" id="KW-0627">Porphyrin biosynthesis</keyword>
<dbReference type="SUPFAM" id="SSF102114">
    <property type="entry name" value="Radical SAM enzymes"/>
    <property type="match status" value="1"/>
</dbReference>
<dbReference type="GO" id="GO:0004109">
    <property type="term" value="F:coproporphyrinogen oxidase activity"/>
    <property type="evidence" value="ECO:0007669"/>
    <property type="project" value="InterPro"/>
</dbReference>
<evidence type="ECO:0000256" key="14">
    <source>
        <dbReference type="PIRNR" id="PIRNR000167"/>
    </source>
</evidence>
<dbReference type="RefSeq" id="WP_123422006.1">
    <property type="nucleotide sequence ID" value="NZ_RJUL01000007.1"/>
</dbReference>
<dbReference type="PANTHER" id="PTHR13932:SF6">
    <property type="entry name" value="OXYGEN-INDEPENDENT COPROPORPHYRINOGEN III OXIDASE"/>
    <property type="match status" value="1"/>
</dbReference>
<dbReference type="InterPro" id="IPR034505">
    <property type="entry name" value="Coproporphyrinogen-III_oxidase"/>
</dbReference>
<evidence type="ECO:0000256" key="6">
    <source>
        <dbReference type="ARBA" id="ARBA00022490"/>
    </source>
</evidence>
<sequence length="452" mass="50749">MQFDPALIRRYDMAAPRYTSYPTALSFDGAVRGDQWRAAIQAAPSRKLSLYVHIPFCREMCYYCGCNKIVTRHSHKADIYLDHLAKEIAYQAELFGPFTVHHLHLGGGTPTFLSQQQMRRLIGLLKGHFHFADDFIGAIEIDPRALEVDDLTWLAELGFSRLSMGAQDFDPKVQAAINRIQSTEKIAAIMARARTLGFSSINLDFIYGLPHQNAQSFGHTLNHALALAPDRFSIFNYAHLPERFPAQRRIKEDTMPGPQEKLRMQGVTIETLTNAGYHFIGMDHFAKAGDELALAQQQGRLHRNFQGYTTDGDCELLALGASAISKVGGLYVQNEKSIKDYQDATASQGHARAKGYQMSEDDHIRAAAIHNLLCHFRLDWAALDARFGIDSRHYFSDDCALLAPFISDGLVEVDEQGLGVTEQGRLLVRTIATAFDVHLRKTVQQHRFSRVI</sequence>
<feature type="binding site" evidence="16">
    <location>
        <position position="64"/>
    </location>
    <ligand>
        <name>[4Fe-4S] cluster</name>
        <dbReference type="ChEBI" id="CHEBI:49883"/>
        <note>4Fe-4S-S-AdoMet</note>
    </ligand>
</feature>
<keyword evidence="11 14" id="KW-0411">Iron-sulfur</keyword>
<dbReference type="SMART" id="SM00729">
    <property type="entry name" value="Elp3"/>
    <property type="match status" value="1"/>
</dbReference>
<dbReference type="UniPathway" id="UPA00251">
    <property type="reaction ID" value="UER00323"/>
</dbReference>
<evidence type="ECO:0000256" key="1">
    <source>
        <dbReference type="ARBA" id="ARBA00004496"/>
    </source>
</evidence>
<dbReference type="NCBIfam" id="TIGR00538">
    <property type="entry name" value="hemN"/>
    <property type="match status" value="1"/>
</dbReference>
<dbReference type="Gene3D" id="3.20.20.70">
    <property type="entry name" value="Aldolase class I"/>
    <property type="match status" value="1"/>
</dbReference>
<keyword evidence="7 14" id="KW-0949">S-adenosyl-L-methionine</keyword>
<evidence type="ECO:0000256" key="11">
    <source>
        <dbReference type="ARBA" id="ARBA00023014"/>
    </source>
</evidence>
<evidence type="ECO:0000313" key="18">
    <source>
        <dbReference type="EMBL" id="ROQ24271.1"/>
    </source>
</evidence>
<evidence type="ECO:0000256" key="3">
    <source>
        <dbReference type="ARBA" id="ARBA00005493"/>
    </source>
</evidence>
<dbReference type="InterPro" id="IPR013785">
    <property type="entry name" value="Aldolase_TIM"/>
</dbReference>
<dbReference type="SFLD" id="SFLDG01065">
    <property type="entry name" value="anaerobic_coproporphyrinogen-I"/>
    <property type="match status" value="1"/>
</dbReference>
<dbReference type="InterPro" id="IPR058240">
    <property type="entry name" value="rSAM_sf"/>
</dbReference>
<feature type="binding site" evidence="15">
    <location>
        <position position="238"/>
    </location>
    <ligand>
        <name>S-adenosyl-L-methionine</name>
        <dbReference type="ChEBI" id="CHEBI:59789"/>
        <label>2</label>
    </ligand>
</feature>
<feature type="binding site" evidence="15">
    <location>
        <position position="179"/>
    </location>
    <ligand>
        <name>S-adenosyl-L-methionine</name>
        <dbReference type="ChEBI" id="CHEBI:59789"/>
        <label>2</label>
    </ligand>
</feature>
<dbReference type="Proteomes" id="UP000268033">
    <property type="component" value="Unassembled WGS sequence"/>
</dbReference>
<dbReference type="GO" id="GO:0051539">
    <property type="term" value="F:4 iron, 4 sulfur cluster binding"/>
    <property type="evidence" value="ECO:0007669"/>
    <property type="project" value="UniProtKB-KW"/>
</dbReference>
<dbReference type="GO" id="GO:0005737">
    <property type="term" value="C:cytoplasm"/>
    <property type="evidence" value="ECO:0007669"/>
    <property type="project" value="UniProtKB-SubCell"/>
</dbReference>